<feature type="non-terminal residue" evidence="2">
    <location>
        <position position="93"/>
    </location>
</feature>
<proteinExistence type="predicted"/>
<keyword evidence="1" id="KW-0812">Transmembrane</keyword>
<name>A0A2J6WMY4_9CHLR</name>
<protein>
    <submittedName>
        <fullName evidence="2">DUF4491 domain-containing protein</fullName>
    </submittedName>
</protein>
<dbReference type="EMBL" id="PNIQ01001161">
    <property type="protein sequence ID" value="PMP71746.1"/>
    <property type="molecule type" value="Genomic_DNA"/>
</dbReference>
<comment type="caution">
    <text evidence="2">The sequence shown here is derived from an EMBL/GenBank/DDBJ whole genome shotgun (WGS) entry which is preliminary data.</text>
</comment>
<dbReference type="AlphaFoldDB" id="A0A2J6WMY4"/>
<reference evidence="2 3" key="1">
    <citation type="submission" date="2018-01" db="EMBL/GenBank/DDBJ databases">
        <title>Metagenomic assembled genomes from two thermal pools in the Uzon Caldera, Kamchatka, Russia.</title>
        <authorList>
            <person name="Wilkins L."/>
            <person name="Ettinger C."/>
        </authorList>
    </citation>
    <scope>NUCLEOTIDE SEQUENCE [LARGE SCALE GENOMIC DNA]</scope>
    <source>
        <strain evidence="2">ZAV-02</strain>
    </source>
</reference>
<dbReference type="Pfam" id="PF14898">
    <property type="entry name" value="DUF4491"/>
    <property type="match status" value="1"/>
</dbReference>
<evidence type="ECO:0000313" key="3">
    <source>
        <dbReference type="Proteomes" id="UP000243376"/>
    </source>
</evidence>
<dbReference type="InterPro" id="IPR027890">
    <property type="entry name" value="DUF4491"/>
</dbReference>
<gene>
    <name evidence="2" type="ORF">C0184_17310</name>
</gene>
<sequence>MMWQGLAIGLFSLGIIGFGFFWVIRMEYHLGYLWWPYPLLLGVGIIIGSLFVADAGWSALLGVTGASFIWGATELKEQAVRADLGWFPRNPNP</sequence>
<accession>A0A2J6WMY4</accession>
<feature type="transmembrane region" description="Helical" evidence="1">
    <location>
        <begin position="6"/>
        <end position="24"/>
    </location>
</feature>
<organism evidence="2 3">
    <name type="scientific">Chloroflexus aggregans</name>
    <dbReference type="NCBI Taxonomy" id="152260"/>
    <lineage>
        <taxon>Bacteria</taxon>
        <taxon>Bacillati</taxon>
        <taxon>Chloroflexota</taxon>
        <taxon>Chloroflexia</taxon>
        <taxon>Chloroflexales</taxon>
        <taxon>Chloroflexineae</taxon>
        <taxon>Chloroflexaceae</taxon>
        <taxon>Chloroflexus</taxon>
    </lineage>
</organism>
<evidence type="ECO:0000313" key="2">
    <source>
        <dbReference type="EMBL" id="PMP71746.1"/>
    </source>
</evidence>
<feature type="transmembrane region" description="Helical" evidence="1">
    <location>
        <begin position="31"/>
        <end position="51"/>
    </location>
</feature>
<dbReference type="Proteomes" id="UP000243376">
    <property type="component" value="Unassembled WGS sequence"/>
</dbReference>
<keyword evidence="1" id="KW-0472">Membrane</keyword>
<keyword evidence="1" id="KW-1133">Transmembrane helix</keyword>
<evidence type="ECO:0000256" key="1">
    <source>
        <dbReference type="SAM" id="Phobius"/>
    </source>
</evidence>